<keyword evidence="3" id="KW-1185">Reference proteome</keyword>
<dbReference type="Pfam" id="PF02030">
    <property type="entry name" value="Lipoprotein_8"/>
    <property type="match status" value="1"/>
</dbReference>
<dbReference type="RefSeq" id="WP_187150088.1">
    <property type="nucleotide sequence ID" value="NZ_LWUJ01000011.1"/>
</dbReference>
<proteinExistence type="predicted"/>
<feature type="region of interest" description="Disordered" evidence="1">
    <location>
        <begin position="341"/>
        <end position="375"/>
    </location>
</feature>
<dbReference type="AlphaFoldDB" id="A0A1A9QEX4"/>
<evidence type="ECO:0000256" key="1">
    <source>
        <dbReference type="SAM" id="MobiDB-lite"/>
    </source>
</evidence>
<dbReference type="SUPFAM" id="SSF53850">
    <property type="entry name" value="Periplasmic binding protein-like II"/>
    <property type="match status" value="1"/>
</dbReference>
<sequence length="467" mass="52516">MIKKLVIGISAWATAASGLLIGRSWSSNDIVFGNYSDYISSDVAQELREKYQLRVDLFDYDHLVKERFQKGIYDMAIVSTSVLSELKSSNAAMKLDWSKLLKKEDVTNSGNGQLDSNTALSKARELFTDIVKDMSHDLLEYGIPYFVQKLSFYYIGDPIEGLRDGQKVSFKDLVNKVSNEPRFKSQGGKPQLGLIDDPRTVLSFARKVAGKQDVNPKENDYPDSNSILKDYRSLIDNGLSRDKLGKDFLLMSPDSGTLVDALSGGDIKGAFMYNGDGLFAAYGGNAKKEPEKFHTVELSENIFFLDFLTFSEKMPKHKLENAYKLAKDLLFITEANKENPFKRKGGDGSSKEEENDEEDSTDASNNGEDDDEPPYEEMAIRNFDEVGYTPTLKSVYEKLDKDYFDINDEPAKPATEGTEKIKSKLKSKIIKVEKTVGGKLEHEYEKQISAQQKSDMLIAYSNFKLLI</sequence>
<dbReference type="GO" id="GO:0016020">
    <property type="term" value="C:membrane"/>
    <property type="evidence" value="ECO:0007669"/>
    <property type="project" value="InterPro"/>
</dbReference>
<reference evidence="3" key="1">
    <citation type="submission" date="2016-04" db="EMBL/GenBank/DDBJ databases">
        <authorList>
            <person name="Quiroz-Castaneda R.E."/>
            <person name="Martinez-Ocampo F."/>
        </authorList>
    </citation>
    <scope>NUCLEOTIDE SEQUENCE [LARGE SCALE GENOMIC DNA]</scope>
    <source>
        <strain evidence="3">INIFAP01</strain>
    </source>
</reference>
<evidence type="ECO:0000313" key="2">
    <source>
        <dbReference type="EMBL" id="OAL10240.1"/>
    </source>
</evidence>
<accession>A0A1A9QEX4</accession>
<feature type="compositionally biased region" description="Acidic residues" evidence="1">
    <location>
        <begin position="353"/>
        <end position="375"/>
    </location>
</feature>
<evidence type="ECO:0008006" key="4">
    <source>
        <dbReference type="Google" id="ProtNLM"/>
    </source>
</evidence>
<name>A0A1A9QEX4_9MOLU</name>
<dbReference type="Proteomes" id="UP000077623">
    <property type="component" value="Unassembled WGS sequence"/>
</dbReference>
<protein>
    <recommendedName>
        <fullName evidence="4">Spermidine/putrescine ABC transporter substrate-binding protein</fullName>
    </recommendedName>
</protein>
<dbReference type="PRINTS" id="PR00905">
    <property type="entry name" value="MG045FAMILY"/>
</dbReference>
<dbReference type="STRING" id="432608.A6V39_02235"/>
<comment type="caution">
    <text evidence="2">The sequence shown here is derived from an EMBL/GenBank/DDBJ whole genome shotgun (WGS) entry which is preliminary data.</text>
</comment>
<feature type="compositionally biased region" description="Basic and acidic residues" evidence="1">
    <location>
        <begin position="341"/>
        <end position="352"/>
    </location>
</feature>
<gene>
    <name evidence="2" type="ORF">A6V39_02235</name>
</gene>
<evidence type="ECO:0000313" key="3">
    <source>
        <dbReference type="Proteomes" id="UP000077623"/>
    </source>
</evidence>
<organism evidence="2 3">
    <name type="scientific">Candidatus Mycoplasma haematobovis</name>
    <dbReference type="NCBI Taxonomy" id="432608"/>
    <lineage>
        <taxon>Bacteria</taxon>
        <taxon>Bacillati</taxon>
        <taxon>Mycoplasmatota</taxon>
        <taxon>Mollicutes</taxon>
        <taxon>Mycoplasmataceae</taxon>
        <taxon>Mycoplasma</taxon>
    </lineage>
</organism>
<dbReference type="Gene3D" id="3.40.190.10">
    <property type="entry name" value="Periplasmic binding protein-like II"/>
    <property type="match status" value="1"/>
</dbReference>
<dbReference type="EMBL" id="LWUJ01000011">
    <property type="protein sequence ID" value="OAL10240.1"/>
    <property type="molecule type" value="Genomic_DNA"/>
</dbReference>
<dbReference type="InterPro" id="IPR000044">
    <property type="entry name" value="Uncharacterised_lipoprot_MG045"/>
</dbReference>